<dbReference type="SMART" id="SM00304">
    <property type="entry name" value="HAMP"/>
    <property type="match status" value="1"/>
</dbReference>
<evidence type="ECO:0000259" key="4">
    <source>
        <dbReference type="PROSITE" id="PS50887"/>
    </source>
</evidence>
<dbReference type="GO" id="GO:0016020">
    <property type="term" value="C:membrane"/>
    <property type="evidence" value="ECO:0007669"/>
    <property type="project" value="InterPro"/>
</dbReference>
<dbReference type="InterPro" id="IPR000160">
    <property type="entry name" value="GGDEF_dom"/>
</dbReference>
<evidence type="ECO:0000256" key="1">
    <source>
        <dbReference type="SAM" id="Coils"/>
    </source>
</evidence>
<dbReference type="KEGG" id="rge:RGE_09640"/>
<sequence>MSTAGATKLPLATVLRQGQLRVALAALLVVCSVVTLGAAWQLKGEQRHSLDLIGRSIAYSTEAAVAFADDAEASRLLAGIGSAERLDSARIVLGDGREFAHYERAPAGALDGLQRRLSPTLELPIVVDGRDAGRLVLSGDAGFLRALLLWAGFGALFGVAVTALAVAATARRQDALVLQPLLALSRTTRSIRQARAFGRRVEPVAVAELDALAGDFNALLDEVQAYEAELVARNEALRQAYEAAAQQSRRDALTGVANRHAFEERLAEALSRARREGERVGLLFADADRFKAVNDEHGHEAGDAVLCAIASRLNRGVRQHDLVARLGGDEFVVLVAPLHSRDELEPMLTHLEALVREPLPLPGGLLLRPSASLGAAVFPDDGDGAAELMAAADRAMYRRKHAGRNRPAATDAPP</sequence>
<dbReference type="PANTHER" id="PTHR46663:SF2">
    <property type="entry name" value="GGDEF DOMAIN-CONTAINING PROTEIN"/>
    <property type="match status" value="1"/>
</dbReference>
<accession>I0HMR8</accession>
<dbReference type="GO" id="GO:0003824">
    <property type="term" value="F:catalytic activity"/>
    <property type="evidence" value="ECO:0007669"/>
    <property type="project" value="UniProtKB-ARBA"/>
</dbReference>
<dbReference type="InterPro" id="IPR052163">
    <property type="entry name" value="DGC-Regulatory_Protein"/>
</dbReference>
<dbReference type="PANTHER" id="PTHR46663">
    <property type="entry name" value="DIGUANYLATE CYCLASE DGCT-RELATED"/>
    <property type="match status" value="1"/>
</dbReference>
<dbReference type="PROSITE" id="PS50885">
    <property type="entry name" value="HAMP"/>
    <property type="match status" value="1"/>
</dbReference>
<keyword evidence="2" id="KW-0812">Transmembrane</keyword>
<evidence type="ECO:0000313" key="5">
    <source>
        <dbReference type="EMBL" id="BAL94305.1"/>
    </source>
</evidence>
<feature type="domain" description="HAMP" evidence="3">
    <location>
        <begin position="175"/>
        <end position="228"/>
    </location>
</feature>
<feature type="transmembrane region" description="Helical" evidence="2">
    <location>
        <begin position="147"/>
        <end position="170"/>
    </location>
</feature>
<dbReference type="STRING" id="983917.RGE_09640"/>
<dbReference type="Gene3D" id="3.30.70.270">
    <property type="match status" value="1"/>
</dbReference>
<dbReference type="PROSITE" id="PS50887">
    <property type="entry name" value="GGDEF"/>
    <property type="match status" value="1"/>
</dbReference>
<keyword evidence="2" id="KW-1133">Transmembrane helix</keyword>
<dbReference type="Proteomes" id="UP000007883">
    <property type="component" value="Chromosome"/>
</dbReference>
<dbReference type="NCBIfam" id="TIGR00254">
    <property type="entry name" value="GGDEF"/>
    <property type="match status" value="1"/>
</dbReference>
<dbReference type="PATRIC" id="fig|983917.3.peg.944"/>
<dbReference type="eggNOG" id="COG2199">
    <property type="taxonomic scope" value="Bacteria"/>
</dbReference>
<name>I0HMR8_RUBGI</name>
<dbReference type="Pfam" id="PF00990">
    <property type="entry name" value="GGDEF"/>
    <property type="match status" value="1"/>
</dbReference>
<proteinExistence type="predicted"/>
<evidence type="ECO:0000259" key="3">
    <source>
        <dbReference type="PROSITE" id="PS50885"/>
    </source>
</evidence>
<dbReference type="EMBL" id="AP012320">
    <property type="protein sequence ID" value="BAL94305.1"/>
    <property type="molecule type" value="Genomic_DNA"/>
</dbReference>
<dbReference type="InterPro" id="IPR003660">
    <property type="entry name" value="HAMP_dom"/>
</dbReference>
<organism evidence="5 6">
    <name type="scientific">Rubrivivax gelatinosus (strain NBRC 100245 / IL144)</name>
    <dbReference type="NCBI Taxonomy" id="983917"/>
    <lineage>
        <taxon>Bacteria</taxon>
        <taxon>Pseudomonadati</taxon>
        <taxon>Pseudomonadota</taxon>
        <taxon>Betaproteobacteria</taxon>
        <taxon>Burkholderiales</taxon>
        <taxon>Sphaerotilaceae</taxon>
        <taxon>Rubrivivax</taxon>
    </lineage>
</organism>
<dbReference type="SUPFAM" id="SSF55073">
    <property type="entry name" value="Nucleotide cyclase"/>
    <property type="match status" value="1"/>
</dbReference>
<dbReference type="AlphaFoldDB" id="I0HMR8"/>
<keyword evidence="1" id="KW-0175">Coiled coil</keyword>
<dbReference type="GO" id="GO:0007165">
    <property type="term" value="P:signal transduction"/>
    <property type="evidence" value="ECO:0007669"/>
    <property type="project" value="InterPro"/>
</dbReference>
<reference evidence="5 6" key="1">
    <citation type="journal article" date="2012" name="J. Bacteriol.">
        <title>Complete genome sequence of phototrophic betaproteobacterium Rubrivivax gelatinosus IL144.</title>
        <authorList>
            <person name="Nagashima S."/>
            <person name="Kamimura A."/>
            <person name="Shimizu T."/>
            <person name="Nakamura-isaki S."/>
            <person name="Aono E."/>
            <person name="Sakamoto K."/>
            <person name="Ichikawa N."/>
            <person name="Nakazawa H."/>
            <person name="Sekine M."/>
            <person name="Yamazaki S."/>
            <person name="Fujita N."/>
            <person name="Shimada K."/>
            <person name="Hanada S."/>
            <person name="Nagashima K.V.P."/>
        </authorList>
    </citation>
    <scope>NUCLEOTIDE SEQUENCE [LARGE SCALE GENOMIC DNA]</scope>
    <source>
        <strain evidence="6">NBRC 100245 / IL144</strain>
    </source>
</reference>
<dbReference type="CDD" id="cd01949">
    <property type="entry name" value="GGDEF"/>
    <property type="match status" value="1"/>
</dbReference>
<dbReference type="SMART" id="SM00267">
    <property type="entry name" value="GGDEF"/>
    <property type="match status" value="1"/>
</dbReference>
<evidence type="ECO:0000313" key="6">
    <source>
        <dbReference type="Proteomes" id="UP000007883"/>
    </source>
</evidence>
<dbReference type="InterPro" id="IPR043128">
    <property type="entry name" value="Rev_trsase/Diguanyl_cyclase"/>
</dbReference>
<dbReference type="InterPro" id="IPR029787">
    <property type="entry name" value="Nucleotide_cyclase"/>
</dbReference>
<feature type="coiled-coil region" evidence="1">
    <location>
        <begin position="209"/>
        <end position="247"/>
    </location>
</feature>
<dbReference type="InterPro" id="IPR033417">
    <property type="entry name" value="CHASE8"/>
</dbReference>
<gene>
    <name evidence="5" type="primary">yfiN</name>
    <name evidence="5" type="ordered locus">RGE_09640</name>
</gene>
<dbReference type="RefSeq" id="WP_014427176.1">
    <property type="nucleotide sequence ID" value="NC_017075.1"/>
</dbReference>
<keyword evidence="2" id="KW-0472">Membrane</keyword>
<feature type="domain" description="GGDEF" evidence="4">
    <location>
        <begin position="278"/>
        <end position="412"/>
    </location>
</feature>
<dbReference type="FunFam" id="3.30.70.270:FF:000001">
    <property type="entry name" value="Diguanylate cyclase domain protein"/>
    <property type="match status" value="1"/>
</dbReference>
<protein>
    <submittedName>
        <fullName evidence="5">Putative diguanylate cyclase YfiN</fullName>
    </submittedName>
</protein>
<keyword evidence="6" id="KW-1185">Reference proteome</keyword>
<dbReference type="HOGENOM" id="CLU_039310_2_1_4"/>
<dbReference type="Pfam" id="PF17152">
    <property type="entry name" value="CHASE8"/>
    <property type="match status" value="1"/>
</dbReference>
<evidence type="ECO:0000256" key="2">
    <source>
        <dbReference type="SAM" id="Phobius"/>
    </source>
</evidence>
<feature type="transmembrane region" description="Helical" evidence="2">
    <location>
        <begin position="20"/>
        <end position="40"/>
    </location>
</feature>